<dbReference type="PATRIC" id="fig|645517.4.peg.277"/>
<keyword evidence="3" id="KW-1185">Reference proteome</keyword>
<dbReference type="Pfam" id="PF09931">
    <property type="entry name" value="Phage_phiJL001_Gp84_N"/>
    <property type="match status" value="1"/>
</dbReference>
<organism evidence="2 3">
    <name type="scientific">Paraurantiacibacter namhicola</name>
    <dbReference type="NCBI Taxonomy" id="645517"/>
    <lineage>
        <taxon>Bacteria</taxon>
        <taxon>Pseudomonadati</taxon>
        <taxon>Pseudomonadota</taxon>
        <taxon>Alphaproteobacteria</taxon>
        <taxon>Sphingomonadales</taxon>
        <taxon>Erythrobacteraceae</taxon>
        <taxon>Paraurantiacibacter</taxon>
    </lineage>
</organism>
<dbReference type="NCBIfam" id="TIGR02218">
    <property type="entry name" value="phg_TIGR02218"/>
    <property type="match status" value="1"/>
</dbReference>
<dbReference type="RefSeq" id="WP_067785013.1">
    <property type="nucleotide sequence ID" value="NZ_CP016545.1"/>
</dbReference>
<proteinExistence type="predicted"/>
<gene>
    <name evidence="2" type="ORF">A6F65_00275</name>
</gene>
<reference evidence="2 3" key="1">
    <citation type="submission" date="2016-07" db="EMBL/GenBank/DDBJ databases">
        <title>Complete genome sequence of Altererythrobacter namhicola JCM 16345T, containing esterase-encoding genes.</title>
        <authorList>
            <person name="Cheng H."/>
            <person name="Wu Y.-H."/>
            <person name="Jian S.-L."/>
            <person name="Huo Y.-Y."/>
            <person name="Wang C.-S."/>
            <person name="Xu X.-W."/>
        </authorList>
    </citation>
    <scope>NUCLEOTIDE SEQUENCE [LARGE SCALE GENOMIC DNA]</scope>
    <source>
        <strain evidence="2 3">JCM 16345</strain>
    </source>
</reference>
<dbReference type="InterPro" id="IPR018964">
    <property type="entry name" value="Phage_phiJL001_Gp84_C"/>
</dbReference>
<sequence>MSRTFFANELEGTATFWRILRRDGVALGFTSHDRDLMLGSLRLRAAPGMLSAAISRTADFAPDSAEIRGALAHDAIAAEELSNGQFDGAQVESGIVDWETGEHAVLYRGEMGAISRQGTSFEAELLSAKAQLARDDIPRTSPTCRAEFCGRECGVNPARHTVEGKAQRIAADSNAVAFVRGGTTIVDPLYAGGTVRWFDGPHAGVTMQVIAISAEGFVLDRPLDPALATGTSARLRTGCDHTLATCQSRFGNAVNFRGEPFVPGNDLLTRYPSN</sequence>
<dbReference type="KEGG" id="anh:A6F65_00275"/>
<evidence type="ECO:0000313" key="3">
    <source>
        <dbReference type="Proteomes" id="UP000092698"/>
    </source>
</evidence>
<dbReference type="Pfam" id="PF09356">
    <property type="entry name" value="Phage_BR0599"/>
    <property type="match status" value="1"/>
</dbReference>
<accession>A0A1C7D5H1</accession>
<dbReference type="InterPro" id="IPR011928">
    <property type="entry name" value="Phage_phiJL001_Gp84"/>
</dbReference>
<dbReference type="STRING" id="645517.A6F65_00275"/>
<dbReference type="AlphaFoldDB" id="A0A1C7D5H1"/>
<protein>
    <recommendedName>
        <fullName evidence="1">Bacteriophage phiJL001 Gp84 C-terminal domain-containing protein</fullName>
    </recommendedName>
</protein>
<feature type="domain" description="Bacteriophage phiJL001 Gp84 C-terminal" evidence="1">
    <location>
        <begin position="190"/>
        <end position="266"/>
    </location>
</feature>
<name>A0A1C7D5H1_9SPHN</name>
<evidence type="ECO:0000259" key="1">
    <source>
        <dbReference type="Pfam" id="PF09356"/>
    </source>
</evidence>
<dbReference type="OrthoDB" id="1633386at2"/>
<dbReference type="EMBL" id="CP016545">
    <property type="protein sequence ID" value="ANU06602.1"/>
    <property type="molecule type" value="Genomic_DNA"/>
</dbReference>
<dbReference type="Proteomes" id="UP000092698">
    <property type="component" value="Chromosome"/>
</dbReference>
<evidence type="ECO:0000313" key="2">
    <source>
        <dbReference type="EMBL" id="ANU06602.1"/>
    </source>
</evidence>